<organism evidence="15 16">
    <name type="scientific">Blepharisma stoltei</name>
    <dbReference type="NCBI Taxonomy" id="1481888"/>
    <lineage>
        <taxon>Eukaryota</taxon>
        <taxon>Sar</taxon>
        <taxon>Alveolata</taxon>
        <taxon>Ciliophora</taxon>
        <taxon>Postciliodesmatophora</taxon>
        <taxon>Heterotrichea</taxon>
        <taxon>Heterotrichida</taxon>
        <taxon>Blepharismidae</taxon>
        <taxon>Blepharisma</taxon>
    </lineage>
</organism>
<dbReference type="InterPro" id="IPR002655">
    <property type="entry name" value="Acyl-CoA_oxidase_C"/>
</dbReference>
<dbReference type="GO" id="GO:0005777">
    <property type="term" value="C:peroxisome"/>
    <property type="evidence" value="ECO:0007669"/>
    <property type="project" value="UniProtKB-SubCell"/>
</dbReference>
<dbReference type="InterPro" id="IPR046373">
    <property type="entry name" value="Acyl-CoA_Oxase/DH_mid-dom_sf"/>
</dbReference>
<feature type="binding site" evidence="12">
    <location>
        <position position="206"/>
    </location>
    <ligand>
        <name>FAD</name>
        <dbReference type="ChEBI" id="CHEBI:57692"/>
    </ligand>
</feature>
<dbReference type="GO" id="GO:0033540">
    <property type="term" value="P:fatty acid beta-oxidation using acyl-CoA oxidase"/>
    <property type="evidence" value="ECO:0007669"/>
    <property type="project" value="TreeGrafter"/>
</dbReference>
<dbReference type="GO" id="GO:0003997">
    <property type="term" value="F:acyl-CoA oxidase activity"/>
    <property type="evidence" value="ECO:0007669"/>
    <property type="project" value="InterPro"/>
</dbReference>
<keyword evidence="7" id="KW-0560">Oxidoreductase</keyword>
<evidence type="ECO:0000256" key="12">
    <source>
        <dbReference type="PIRSR" id="PIRSR000168-2"/>
    </source>
</evidence>
<name>A0AAU9KD87_9CILI</name>
<evidence type="ECO:0000256" key="11">
    <source>
        <dbReference type="PIRSR" id="PIRSR000168-1"/>
    </source>
</evidence>
<evidence type="ECO:0000256" key="9">
    <source>
        <dbReference type="ARBA" id="ARBA00023140"/>
    </source>
</evidence>
<sequence length="693" mass="78298">MSMKENRRLSLLNSHLLSQFPQVAYDDSLANFRKRTENLNSDLLFSIYFGKVADGLKRMRSIMTSNPLFDKFKELDLSLDQRRERIVQQISAIYFQSGLTYQEDFKSPYKLLELFWSTAEYELALTTKMSVTLLLYGDTIRSFGTEKHIQLAERAYALKDIGSISMTEIGHGSNVPGVETIATYDHSTREFIINSPTATSVKWLVGGVGKTSNMTALFARLIVDNIDRGVHVFAIKIRDSVTHDPMPGIIIGDVGLKTALNGIDNGFLIFKNCRVPYDSLLDKLSSITPEGKFKSSVKSKEKRLGIIISGIIRGRITVVGGTEVHIRKGLTIALRYGALRKQFGKKDGTESSLLDYQSHYFRLIPHLAKMFAIQAGVEYLWALYSSVKAKASVDPECNELNEYHAMLSCMKSISTMYGTAALQDCREACGGHGFLACSALGNIRNEQDCHPTWEGDNMILLQQCGKVILKQVQHVFKGNKITNPDLQYLDVDFEHLKAYKAAFHDRETLLNPRLLIELLEYKVNYYINQTFIALRENSTAYTDATDVWNNSQVHYIQEIAKAYCEYIFASQLIKMVDKLYEKCQSTGNAVKNIFYLYVVERIEKSLSIYVEYALNPGQAKLIRDTELYLCQALKDISVRIIDILGPPDAFLGSVIGESDGQAYSKLISHVEKSEDVYSKPAWLPLLQQIKQRA</sequence>
<feature type="binding site" evidence="12">
    <location>
        <position position="167"/>
    </location>
    <ligand>
        <name>FAD</name>
        <dbReference type="ChEBI" id="CHEBI:57692"/>
    </ligand>
</feature>
<evidence type="ECO:0000256" key="10">
    <source>
        <dbReference type="PIRNR" id="PIRNR000168"/>
    </source>
</evidence>
<comment type="subcellular location">
    <subcellularLocation>
        <location evidence="2">Peroxisome</location>
    </subcellularLocation>
</comment>
<dbReference type="Proteomes" id="UP001162131">
    <property type="component" value="Unassembled WGS sequence"/>
</dbReference>
<evidence type="ECO:0000259" key="13">
    <source>
        <dbReference type="Pfam" id="PF01756"/>
    </source>
</evidence>
<keyword evidence="6" id="KW-0276">Fatty acid metabolism</keyword>
<keyword evidence="9" id="KW-0576">Peroxisome</keyword>
<dbReference type="InterPro" id="IPR009100">
    <property type="entry name" value="AcylCoA_DH/oxidase_NM_dom_sf"/>
</dbReference>
<evidence type="ECO:0000256" key="2">
    <source>
        <dbReference type="ARBA" id="ARBA00004275"/>
    </source>
</evidence>
<reference evidence="15" key="1">
    <citation type="submission" date="2021-09" db="EMBL/GenBank/DDBJ databases">
        <authorList>
            <consortium name="AG Swart"/>
            <person name="Singh M."/>
            <person name="Singh A."/>
            <person name="Seah K."/>
            <person name="Emmerich C."/>
        </authorList>
    </citation>
    <scope>NUCLEOTIDE SEQUENCE</scope>
    <source>
        <strain evidence="15">ATCC30299</strain>
    </source>
</reference>
<dbReference type="SUPFAM" id="SSF47203">
    <property type="entry name" value="Acyl-CoA dehydrogenase C-terminal domain-like"/>
    <property type="match status" value="2"/>
</dbReference>
<feature type="active site" description="Proton acceptor" evidence="11">
    <location>
        <position position="454"/>
    </location>
</feature>
<keyword evidence="5 10" id="KW-0274">FAD</keyword>
<feature type="domain" description="Acyl-CoA oxidase C-alpha1" evidence="14">
    <location>
        <begin position="311"/>
        <end position="468"/>
    </location>
</feature>
<dbReference type="FunFam" id="2.40.110.10:FF:000005">
    <property type="entry name" value="Acyl-coenzyme A oxidase"/>
    <property type="match status" value="1"/>
</dbReference>
<dbReference type="AlphaFoldDB" id="A0AAU9KD87"/>
<dbReference type="EMBL" id="CAJZBQ010000056">
    <property type="protein sequence ID" value="CAG9333571.1"/>
    <property type="molecule type" value="Genomic_DNA"/>
</dbReference>
<comment type="similarity">
    <text evidence="3 10">Belongs to the acyl-CoA oxidase family.</text>
</comment>
<keyword evidence="16" id="KW-1185">Reference proteome</keyword>
<dbReference type="FunFam" id="1.20.140.10:FF:000010">
    <property type="entry name" value="Acyl-coenzyme A oxidase"/>
    <property type="match status" value="1"/>
</dbReference>
<evidence type="ECO:0000256" key="6">
    <source>
        <dbReference type="ARBA" id="ARBA00022832"/>
    </source>
</evidence>
<evidence type="ECO:0000256" key="5">
    <source>
        <dbReference type="ARBA" id="ARBA00022827"/>
    </source>
</evidence>
<feature type="domain" description="Acyl-CoA oxidase C-terminal" evidence="13">
    <location>
        <begin position="512"/>
        <end position="686"/>
    </location>
</feature>
<evidence type="ECO:0000256" key="3">
    <source>
        <dbReference type="ARBA" id="ARBA00006288"/>
    </source>
</evidence>
<keyword evidence="4 10" id="KW-0285">Flavoprotein</keyword>
<dbReference type="GO" id="GO:0005504">
    <property type="term" value="F:fatty acid binding"/>
    <property type="evidence" value="ECO:0007669"/>
    <property type="project" value="TreeGrafter"/>
</dbReference>
<dbReference type="SUPFAM" id="SSF56645">
    <property type="entry name" value="Acyl-CoA dehydrogenase NM domain-like"/>
    <property type="match status" value="1"/>
</dbReference>
<keyword evidence="8" id="KW-0443">Lipid metabolism</keyword>
<evidence type="ECO:0000313" key="16">
    <source>
        <dbReference type="Proteomes" id="UP001162131"/>
    </source>
</evidence>
<evidence type="ECO:0000256" key="8">
    <source>
        <dbReference type="ARBA" id="ARBA00023098"/>
    </source>
</evidence>
<dbReference type="InterPro" id="IPR036250">
    <property type="entry name" value="AcylCo_DH-like_C"/>
</dbReference>
<evidence type="ECO:0000256" key="4">
    <source>
        <dbReference type="ARBA" id="ARBA00022630"/>
    </source>
</evidence>
<evidence type="ECO:0000313" key="15">
    <source>
        <dbReference type="EMBL" id="CAG9333571.1"/>
    </source>
</evidence>
<comment type="caution">
    <text evidence="15">The sequence shown here is derived from an EMBL/GenBank/DDBJ whole genome shotgun (WGS) entry which is preliminary data.</text>
</comment>
<evidence type="ECO:0000256" key="1">
    <source>
        <dbReference type="ARBA" id="ARBA00001974"/>
    </source>
</evidence>
<protein>
    <recommendedName>
        <fullName evidence="10">Acyl-coenzyme A oxidase</fullName>
    </recommendedName>
</protein>
<dbReference type="PIRSF" id="PIRSF000168">
    <property type="entry name" value="Acyl-CoA_oxidase"/>
    <property type="match status" value="1"/>
</dbReference>
<dbReference type="PANTHER" id="PTHR10909">
    <property type="entry name" value="ELECTRON TRANSPORT OXIDOREDUCTASE"/>
    <property type="match status" value="1"/>
</dbReference>
<dbReference type="InterPro" id="IPR012258">
    <property type="entry name" value="Acyl-CoA_oxidase"/>
</dbReference>
<evidence type="ECO:0000259" key="14">
    <source>
        <dbReference type="Pfam" id="PF22924"/>
    </source>
</evidence>
<dbReference type="Pfam" id="PF01756">
    <property type="entry name" value="ACOX"/>
    <property type="match status" value="1"/>
</dbReference>
<comment type="cofactor">
    <cofactor evidence="1">
        <name>FAD</name>
        <dbReference type="ChEBI" id="CHEBI:57692"/>
    </cofactor>
</comment>
<evidence type="ECO:0000256" key="7">
    <source>
        <dbReference type="ARBA" id="ARBA00023002"/>
    </source>
</evidence>
<dbReference type="Pfam" id="PF22924">
    <property type="entry name" value="ACOX_C_alpha1"/>
    <property type="match status" value="1"/>
</dbReference>
<dbReference type="GO" id="GO:0071949">
    <property type="term" value="F:FAD binding"/>
    <property type="evidence" value="ECO:0007669"/>
    <property type="project" value="InterPro"/>
</dbReference>
<proteinExistence type="inferred from homology"/>
<dbReference type="InterPro" id="IPR055060">
    <property type="entry name" value="ACOX_C_alpha1"/>
</dbReference>
<dbReference type="PANTHER" id="PTHR10909:SF352">
    <property type="entry name" value="ACYL-COENZYME A OXIDASE-LIKE PROTEIN"/>
    <property type="match status" value="1"/>
</dbReference>
<dbReference type="GO" id="GO:0055088">
    <property type="term" value="P:lipid homeostasis"/>
    <property type="evidence" value="ECO:0007669"/>
    <property type="project" value="TreeGrafter"/>
</dbReference>
<dbReference type="Gene3D" id="2.40.110.10">
    <property type="entry name" value="Butyryl-CoA Dehydrogenase, subunit A, domain 2"/>
    <property type="match status" value="1"/>
</dbReference>
<accession>A0AAU9KD87</accession>
<dbReference type="Gene3D" id="1.20.140.10">
    <property type="entry name" value="Butyryl-CoA Dehydrogenase, subunit A, domain 3"/>
    <property type="match status" value="2"/>
</dbReference>
<gene>
    <name evidence="15" type="ORF">BSTOLATCC_MIC58381</name>
</gene>